<dbReference type="Pfam" id="PF00805">
    <property type="entry name" value="Pentapeptide"/>
    <property type="match status" value="1"/>
</dbReference>
<dbReference type="SUPFAM" id="SSF50978">
    <property type="entry name" value="WD40 repeat-like"/>
    <property type="match status" value="3"/>
</dbReference>
<dbReference type="OrthoDB" id="2410386at2759"/>
<dbReference type="Pfam" id="PF05729">
    <property type="entry name" value="NACHT"/>
    <property type="match status" value="1"/>
</dbReference>
<feature type="repeat" description="WD" evidence="3">
    <location>
        <begin position="1747"/>
        <end position="1781"/>
    </location>
</feature>
<dbReference type="Gene3D" id="2.160.20.80">
    <property type="entry name" value="E3 ubiquitin-protein ligase SopA"/>
    <property type="match status" value="1"/>
</dbReference>
<dbReference type="Pfam" id="PF23948">
    <property type="entry name" value="ARM_5"/>
    <property type="match status" value="1"/>
</dbReference>
<dbReference type="SMART" id="SM00320">
    <property type="entry name" value="WD40"/>
    <property type="match status" value="16"/>
</dbReference>
<dbReference type="Gene3D" id="3.40.50.300">
    <property type="entry name" value="P-loop containing nucleotide triphosphate hydrolases"/>
    <property type="match status" value="1"/>
</dbReference>
<feature type="repeat" description="WD" evidence="3">
    <location>
        <begin position="1656"/>
        <end position="1697"/>
    </location>
</feature>
<dbReference type="InterPro" id="IPR025662">
    <property type="entry name" value="Sigma_54_int_dom_ATP-bd_1"/>
</dbReference>
<dbReference type="Gene3D" id="2.130.10.10">
    <property type="entry name" value="YVTN repeat-like/Quinoprotein amine dehydrogenase"/>
    <property type="match status" value="5"/>
</dbReference>
<dbReference type="PROSITE" id="PS50082">
    <property type="entry name" value="WD_REPEATS_2"/>
    <property type="match status" value="13"/>
</dbReference>
<dbReference type="InterPro" id="IPR001646">
    <property type="entry name" value="5peptide_repeat"/>
</dbReference>
<proteinExistence type="predicted"/>
<feature type="repeat" description="WD" evidence="3">
    <location>
        <begin position="995"/>
        <end position="1036"/>
    </location>
</feature>
<feature type="repeat" description="WD" evidence="3">
    <location>
        <begin position="1368"/>
        <end position="1409"/>
    </location>
</feature>
<dbReference type="PROSITE" id="PS50231">
    <property type="entry name" value="RICIN_B_LECTIN"/>
    <property type="match status" value="1"/>
</dbReference>
<feature type="repeat" description="WD" evidence="3">
    <location>
        <begin position="1614"/>
        <end position="1655"/>
    </location>
</feature>
<dbReference type="EMBL" id="JAAAHY010000056">
    <property type="protein sequence ID" value="KAF9967802.1"/>
    <property type="molecule type" value="Genomic_DNA"/>
</dbReference>
<evidence type="ECO:0000256" key="3">
    <source>
        <dbReference type="PROSITE-ProRule" id="PRU00221"/>
    </source>
</evidence>
<sequence length="1901" mass="210996">MADSHVEGIDRENLHQPLYDYLKGLKDSSDPYLVFQVAYAVQALLCVPNDETLWQATERKAGRIVNGVFQLVGAVKALDVNSFIDGLCTLQNGAKEIYDAALMVKSTYSDVQSLCSSGMELRAALEDVSFRGKRSWYQALRGADAMLRNGQLAEFKKLVCEAPCCRALAFQWGVCLRLGNLAVDSQWCDKHRNDAVAFLGHLYRDEEHWGHHVPVKQLILDILIQLLKASPSETQATSKTLLGTLRVDGSLEKRAMFLGCLKSCPSPHPLMPTMSPPSSATLLDRAQGRVDVEVDLKRLRLACEQRRGEAVYIAPMAKASLQSPDTDLFDLKEKADFFLANEEQKVLLLLGESGVGKSTFNMELEVQLWSQYEKSDGRIPLFINLPAVVRPEQDLIVKQLRKLQFEESQIRELKKRKFVLICDGYDESQQTQNLYTSNRLNQKEEWRAQMVISCRSEYVGVDYKDRFQPGDRDQPSIPGQFHEAVVMPFSEVQIEKYIENFVDLEQPLWSAEKYISVLTEIPSLRDLVKNPFLLKLSLGVLPRLVELKQNNLAADKVTRVELYDQFVEQWLERGKKRLFNKDLSEQERRAFQNLSDEGFALQGIAFLKRLAADVYQHQDGIPVIAYSHAEDKGSWKHEYFSRDDHTQLLRDACPLTRSGNQYRFIHRSILEYGVARAVFEPQNGGTGLEKTELLATNSKRRCSVDSAYSFEVEGALQDNAVSTEQRLDLESPLARRSFVSEPSVLQFLEERAQQEPVFKKQLHAYIHASKDDKKWRIAAANAITILVRAGEQFNGLDLQRIQIPGADLSFGVFNSAELQGADLRKVKLANVWLSKAKLNEARMSGVSFGELEAGAGSRCVYSPNGNTLMTILKAGGASVYSTLTWELKWEVDQDIMIDSRVAYSPKSDFIASFITIPSTLEPEMEADCHLTSKIDTSVVYVWETGTGNCRILRGHTAQITTIAYSPRGDMIASCSEDKTIRLWNTTTNTCSRALAMGSDEPAISIAFSPKGDRLVSAHGTSTARLWDLESEDAYEQITLSGPIMDVIYFPAGTKIALTQADNGRQLYIWDVRSKAIISASFGWSRVAQITSPVISPRGDSLAISGDDDGEVKILDVETGSVRYNLRSEGERFQDAAFSPKGDLLVTGGEGLIVQLWDVDTGVCRGSMSGHSGVIRSVVFSPDGQHIASCGDDSRMRLWDVEAGMTSAYSRIFGRTRLSVGHGSWGDSIFSVNGGDTVYVWNIQSGARLQSLTKSGVQVHSLALLKLTHGTWKMWKVTLFDTHTGSYRDERILAIAYSPKDDQFASIFYYSSSVRLWNVELRSCRDLEGHTSWITSIVYSPTGGEIASASDDNTIRLWDTSSGLCRLTLSGHEDMVYQTLYSPNGEEIASCSSDGKIRLWSLETGICRSVLISTAEHSNRLINTAYSPAGDVIVSVDRYGKLQLWNVETGICMSSLQDRGDDNPRPRSVIPSIRFSPRSDLVAISAAYSGEADENTSLWKVRLWSVTTGEIRRSFKSLPTRLAPVFSPDGSRIACPETKTEVRDPSGEKTGASRETKTEVRVWDVETEGCLLTLGHEGEINVVKYSTTGQLIASASEHKTVKLWDAETGVCLHMIQDHRSSFTHLAFSPEGDRIVLGTASGFLRLWDVTLGTTKRYFGGHGDEVNCVVFSPNKYLLASASDDTTVGLWDLEAGSPWHVFEGHTDSVQCVIFSPTGTHVVSGSKDKTIRLWDIEARTCSRTMTCGGGEVWCLAYSPDGNLLASGSSNTSVYLWDVASGESWAVIEGTHGSVSSIAWRIADGASYLITGCSDSSVRVWRVIQEEDKRYSVILHWSSSHRALFVAGCDLQGVRGLSGANKRLLKQRGAFGDPQVRKSFSKVGATVLATSRARHVSKDKTAMSCEE</sequence>
<keyword evidence="7" id="KW-1185">Reference proteome</keyword>
<feature type="repeat" description="WD" evidence="3">
    <location>
        <begin position="1572"/>
        <end position="1613"/>
    </location>
</feature>
<feature type="repeat" description="WD" evidence="3">
    <location>
        <begin position="1326"/>
        <end position="1367"/>
    </location>
</feature>
<evidence type="ECO:0000313" key="6">
    <source>
        <dbReference type="EMBL" id="KAF9967802.1"/>
    </source>
</evidence>
<evidence type="ECO:0000256" key="1">
    <source>
        <dbReference type="ARBA" id="ARBA00022574"/>
    </source>
</evidence>
<feature type="repeat" description="WD" evidence="3">
    <location>
        <begin position="1413"/>
        <end position="1454"/>
    </location>
</feature>
<dbReference type="InterPro" id="IPR027417">
    <property type="entry name" value="P-loop_NTPase"/>
</dbReference>
<evidence type="ECO:0008006" key="8">
    <source>
        <dbReference type="Google" id="ProtNLM"/>
    </source>
</evidence>
<dbReference type="Pfam" id="PF00400">
    <property type="entry name" value="WD40"/>
    <property type="match status" value="11"/>
</dbReference>
<dbReference type="SUPFAM" id="SSF141571">
    <property type="entry name" value="Pentapeptide repeat-like"/>
    <property type="match status" value="1"/>
</dbReference>
<protein>
    <recommendedName>
        <fullName evidence="8">WD40 repeat-like protein</fullName>
    </recommendedName>
</protein>
<dbReference type="GO" id="GO:1990234">
    <property type="term" value="C:transferase complex"/>
    <property type="evidence" value="ECO:0007669"/>
    <property type="project" value="UniProtKB-ARBA"/>
</dbReference>
<dbReference type="PROSITE" id="PS00675">
    <property type="entry name" value="SIGMA54_INTERACT_1"/>
    <property type="match status" value="1"/>
</dbReference>
<feature type="domain" description="NACHT" evidence="4">
    <location>
        <begin position="346"/>
        <end position="441"/>
    </location>
</feature>
<dbReference type="CDD" id="cd00200">
    <property type="entry name" value="WD40"/>
    <property type="match status" value="2"/>
</dbReference>
<feature type="repeat" description="WD" evidence="3">
    <location>
        <begin position="1167"/>
        <end position="1208"/>
    </location>
</feature>
<dbReference type="PANTHER" id="PTHR22847">
    <property type="entry name" value="WD40 REPEAT PROTEIN"/>
    <property type="match status" value="1"/>
</dbReference>
<keyword evidence="2" id="KW-0677">Repeat</keyword>
<dbReference type="InterPro" id="IPR019775">
    <property type="entry name" value="WD40_repeat_CS"/>
</dbReference>
<keyword evidence="1 3" id="KW-0853">WD repeat</keyword>
<dbReference type="PROSITE" id="PS00678">
    <property type="entry name" value="WD_REPEATS_1"/>
    <property type="match status" value="6"/>
</dbReference>
<evidence type="ECO:0000313" key="7">
    <source>
        <dbReference type="Proteomes" id="UP000738359"/>
    </source>
</evidence>
<accession>A0A9P6JE56</accession>
<reference evidence="6" key="1">
    <citation type="journal article" date="2020" name="Fungal Divers.">
        <title>Resolving the Mortierellaceae phylogeny through synthesis of multi-gene phylogenetics and phylogenomics.</title>
        <authorList>
            <person name="Vandepol N."/>
            <person name="Liber J."/>
            <person name="Desiro A."/>
            <person name="Na H."/>
            <person name="Kennedy M."/>
            <person name="Barry K."/>
            <person name="Grigoriev I.V."/>
            <person name="Miller A.N."/>
            <person name="O'Donnell K."/>
            <person name="Stajich J.E."/>
            <person name="Bonito G."/>
        </authorList>
    </citation>
    <scope>NUCLEOTIDE SEQUENCE</scope>
    <source>
        <strain evidence="6">CK1249</strain>
    </source>
</reference>
<dbReference type="InterPro" id="IPR001680">
    <property type="entry name" value="WD40_rpt"/>
</dbReference>
<dbReference type="InterPro" id="IPR015943">
    <property type="entry name" value="WD40/YVTN_repeat-like_dom_sf"/>
</dbReference>
<evidence type="ECO:0000259" key="4">
    <source>
        <dbReference type="Pfam" id="PF05729"/>
    </source>
</evidence>
<evidence type="ECO:0000259" key="5">
    <source>
        <dbReference type="Pfam" id="PF23948"/>
    </source>
</evidence>
<dbReference type="InterPro" id="IPR007111">
    <property type="entry name" value="NACHT_NTPase"/>
</dbReference>
<organism evidence="6 7">
    <name type="scientific">Mortierella alpina</name>
    <name type="common">Oleaginous fungus</name>
    <name type="synonym">Mortierella renispora</name>
    <dbReference type="NCBI Taxonomy" id="64518"/>
    <lineage>
        <taxon>Eukaryota</taxon>
        <taxon>Fungi</taxon>
        <taxon>Fungi incertae sedis</taxon>
        <taxon>Mucoromycota</taxon>
        <taxon>Mortierellomycotina</taxon>
        <taxon>Mortierellomycetes</taxon>
        <taxon>Mortierellales</taxon>
        <taxon>Mortierellaceae</taxon>
        <taxon>Mortierella</taxon>
    </lineage>
</organism>
<dbReference type="InterPro" id="IPR020472">
    <property type="entry name" value="WD40_PAC1"/>
</dbReference>
<feature type="repeat" description="WD" evidence="3">
    <location>
        <begin position="1698"/>
        <end position="1739"/>
    </location>
</feature>
<dbReference type="Proteomes" id="UP000738359">
    <property type="component" value="Unassembled WGS sequence"/>
</dbReference>
<feature type="repeat" description="WD" evidence="3">
    <location>
        <begin position="1125"/>
        <end position="1166"/>
    </location>
</feature>
<gene>
    <name evidence="6" type="ORF">BGZ70_008112</name>
</gene>
<feature type="domain" description="Arm-like repeat" evidence="5">
    <location>
        <begin position="1"/>
        <end position="234"/>
    </location>
</feature>
<feature type="repeat" description="WD" evidence="3">
    <location>
        <begin position="1782"/>
        <end position="1817"/>
    </location>
</feature>
<dbReference type="PANTHER" id="PTHR22847:SF637">
    <property type="entry name" value="WD REPEAT DOMAIN 5B"/>
    <property type="match status" value="1"/>
</dbReference>
<dbReference type="PRINTS" id="PR00320">
    <property type="entry name" value="GPROTEINBRPT"/>
</dbReference>
<comment type="caution">
    <text evidence="6">The sequence shown here is derived from an EMBL/GenBank/DDBJ whole genome shotgun (WGS) entry which is preliminary data.</text>
</comment>
<feature type="repeat" description="WD" evidence="3">
    <location>
        <begin position="952"/>
        <end position="993"/>
    </location>
</feature>
<dbReference type="InterPro" id="IPR056251">
    <property type="entry name" value="Arm_rpt_dom"/>
</dbReference>
<dbReference type="PROSITE" id="PS50294">
    <property type="entry name" value="WD_REPEATS_REGION"/>
    <property type="match status" value="9"/>
</dbReference>
<evidence type="ECO:0000256" key="2">
    <source>
        <dbReference type="ARBA" id="ARBA00022737"/>
    </source>
</evidence>
<name>A0A9P6JE56_MORAP</name>
<dbReference type="InterPro" id="IPR036322">
    <property type="entry name" value="WD40_repeat_dom_sf"/>
</dbReference>